<dbReference type="RefSeq" id="WP_013848319.1">
    <property type="nucleotide sequence ID" value="NC_015593.1"/>
</dbReference>
<dbReference type="KEGG" id="sch:Sphch_2419"/>
<dbReference type="HOGENOM" id="CLU_2669142_0_0_5"/>
<name>F6EYC6_SPHCR</name>
<evidence type="ECO:0000313" key="1">
    <source>
        <dbReference type="EMBL" id="AEG50079.1"/>
    </source>
</evidence>
<dbReference type="STRING" id="690566.Sphch_2419"/>
<accession>F6EYC6</accession>
<evidence type="ECO:0000313" key="2">
    <source>
        <dbReference type="Proteomes" id="UP000007150"/>
    </source>
</evidence>
<reference evidence="1 2" key="1">
    <citation type="submission" date="2011-05" db="EMBL/GenBank/DDBJ databases">
        <title>Complete sequence of chromosome 1 of Sphingobium chlorophenolicum L-1.</title>
        <authorList>
            <consortium name="US DOE Joint Genome Institute"/>
            <person name="Lucas S."/>
            <person name="Han J."/>
            <person name="Lapidus A."/>
            <person name="Cheng J.-F."/>
            <person name="Goodwin L."/>
            <person name="Pitluck S."/>
            <person name="Peters L."/>
            <person name="Daligault H."/>
            <person name="Han C."/>
            <person name="Tapia R."/>
            <person name="Land M."/>
            <person name="Hauser L."/>
            <person name="Kyrpides N."/>
            <person name="Ivanova N."/>
            <person name="Pagani I."/>
            <person name="Turner P."/>
            <person name="Copley S."/>
            <person name="Woyke T."/>
        </authorList>
    </citation>
    <scope>NUCLEOTIDE SEQUENCE [LARGE SCALE GENOMIC DNA]</scope>
    <source>
        <strain evidence="1 2">L-1</strain>
    </source>
</reference>
<dbReference type="Proteomes" id="UP000007150">
    <property type="component" value="Chromosome 1"/>
</dbReference>
<organism evidence="1 2">
    <name type="scientific">Sphingobium chlorophenolicum L-1</name>
    <dbReference type="NCBI Taxonomy" id="690566"/>
    <lineage>
        <taxon>Bacteria</taxon>
        <taxon>Pseudomonadati</taxon>
        <taxon>Pseudomonadota</taxon>
        <taxon>Alphaproteobacteria</taxon>
        <taxon>Sphingomonadales</taxon>
        <taxon>Sphingomonadaceae</taxon>
        <taxon>Sphingobium</taxon>
    </lineage>
</organism>
<dbReference type="EMBL" id="CP002798">
    <property type="protein sequence ID" value="AEG50079.1"/>
    <property type="molecule type" value="Genomic_DNA"/>
</dbReference>
<protein>
    <submittedName>
        <fullName evidence="1">Uncharacterized protein</fullName>
    </submittedName>
</protein>
<sequence>MSDNKPLDYDHLLSHAQALFPASTVAVIHTSDEIIHIDIDGHRYTFEIGSDDDEYLFTDGKSAFSIPLMEIDWDS</sequence>
<keyword evidence="2" id="KW-1185">Reference proteome</keyword>
<proteinExistence type="predicted"/>
<gene>
    <name evidence="1" type="ORF">Sphch_2419</name>
</gene>
<dbReference type="AlphaFoldDB" id="F6EYC6"/>